<keyword evidence="3" id="KW-1185">Reference proteome</keyword>
<dbReference type="EMBL" id="BMJH01000002">
    <property type="protein sequence ID" value="GGC65850.1"/>
    <property type="molecule type" value="Genomic_DNA"/>
</dbReference>
<dbReference type="AlphaFoldDB" id="A0A916U9T8"/>
<gene>
    <name evidence="2" type="ORF">GCM10011410_17990</name>
</gene>
<dbReference type="Proteomes" id="UP000641514">
    <property type="component" value="Unassembled WGS sequence"/>
</dbReference>
<reference evidence="2" key="1">
    <citation type="journal article" date="2014" name="Int. J. Syst. Evol. Microbiol.">
        <title>Complete genome sequence of Corynebacterium casei LMG S-19264T (=DSM 44701T), isolated from a smear-ripened cheese.</title>
        <authorList>
            <consortium name="US DOE Joint Genome Institute (JGI-PGF)"/>
            <person name="Walter F."/>
            <person name="Albersmeier A."/>
            <person name="Kalinowski J."/>
            <person name="Ruckert C."/>
        </authorList>
    </citation>
    <scope>NUCLEOTIDE SEQUENCE</scope>
    <source>
        <strain evidence="2">CGMCC 1.15478</strain>
    </source>
</reference>
<accession>A0A916U9T8</accession>
<reference evidence="2" key="2">
    <citation type="submission" date="2020-09" db="EMBL/GenBank/DDBJ databases">
        <authorList>
            <person name="Sun Q."/>
            <person name="Zhou Y."/>
        </authorList>
    </citation>
    <scope>NUCLEOTIDE SEQUENCE</scope>
    <source>
        <strain evidence="2">CGMCC 1.15478</strain>
    </source>
</reference>
<sequence length="100" mass="10694">MSGPSLGGVEVTATDAGFPTDIQLTAQALRLGAAHIAREVLNQCHRAATVGGITARQELEKLGISPRSLNELGVPNRNDLEELMHSTRSTHRLNQLGISR</sequence>
<proteinExistence type="predicted"/>
<organism evidence="2 3">
    <name type="scientific">Hoyosella rhizosphaerae</name>
    <dbReference type="NCBI Taxonomy" id="1755582"/>
    <lineage>
        <taxon>Bacteria</taxon>
        <taxon>Bacillati</taxon>
        <taxon>Actinomycetota</taxon>
        <taxon>Actinomycetes</taxon>
        <taxon>Mycobacteriales</taxon>
        <taxon>Hoyosellaceae</taxon>
        <taxon>Hoyosella</taxon>
    </lineage>
</organism>
<evidence type="ECO:0000313" key="3">
    <source>
        <dbReference type="Proteomes" id="UP000641514"/>
    </source>
</evidence>
<evidence type="ECO:0000313" key="2">
    <source>
        <dbReference type="EMBL" id="GGC65850.1"/>
    </source>
</evidence>
<feature type="region of interest" description="Disordered" evidence="1">
    <location>
        <begin position="81"/>
        <end position="100"/>
    </location>
</feature>
<dbReference type="RefSeq" id="WP_188673459.1">
    <property type="nucleotide sequence ID" value="NZ_BMJH01000002.1"/>
</dbReference>
<name>A0A916U9T8_9ACTN</name>
<comment type="caution">
    <text evidence="2">The sequence shown here is derived from an EMBL/GenBank/DDBJ whole genome shotgun (WGS) entry which is preliminary data.</text>
</comment>
<protein>
    <submittedName>
        <fullName evidence="2">Uncharacterized protein</fullName>
    </submittedName>
</protein>
<evidence type="ECO:0000256" key="1">
    <source>
        <dbReference type="SAM" id="MobiDB-lite"/>
    </source>
</evidence>